<evidence type="ECO:0000313" key="1">
    <source>
        <dbReference type="EMBL" id="WET65819.1"/>
    </source>
</evidence>
<name>A0AAX3QV97_PARDI</name>
<accession>A0AAX3QV97</accession>
<organism evidence="1 2">
    <name type="scientific">Parabacteroides distasonis</name>
    <dbReference type="NCBI Taxonomy" id="823"/>
    <lineage>
        <taxon>Bacteria</taxon>
        <taxon>Pseudomonadati</taxon>
        <taxon>Bacteroidota</taxon>
        <taxon>Bacteroidia</taxon>
        <taxon>Bacteroidales</taxon>
        <taxon>Tannerellaceae</taxon>
        <taxon>Parabacteroides</taxon>
    </lineage>
</organism>
<proteinExistence type="predicted"/>
<dbReference type="Proteomes" id="UP001221009">
    <property type="component" value="Chromosome"/>
</dbReference>
<gene>
    <name evidence="1" type="ORF">P2T59_07465</name>
</gene>
<dbReference type="RefSeq" id="WP_053093248.1">
    <property type="nucleotide sequence ID" value="NZ_CP120353.1"/>
</dbReference>
<sequence length="114" mass="13606">MSESQNKELVPINTKQFADVVEMIRNTRYQILRMANTALIDLYWKAGQLWRMKQFYETYAENEKLSPMLREMTPQAEQTFRDNYVMEFIMGSESRPENTLRQALIKNMKDLSLN</sequence>
<evidence type="ECO:0000313" key="2">
    <source>
        <dbReference type="Proteomes" id="UP001221009"/>
    </source>
</evidence>
<dbReference type="AlphaFoldDB" id="A0AAX3QV97"/>
<evidence type="ECO:0008006" key="3">
    <source>
        <dbReference type="Google" id="ProtNLM"/>
    </source>
</evidence>
<reference evidence="1" key="1">
    <citation type="submission" date="2023-03" db="EMBL/GenBank/DDBJ databases">
        <title>Parabacteroides distasonis, a bacteria resistant against UC.</title>
        <authorList>
            <person name="Dai W."/>
        </authorList>
    </citation>
    <scope>NUCLEOTIDE SEQUENCE</scope>
    <source>
        <strain evidence="1">F1-28</strain>
    </source>
</reference>
<protein>
    <recommendedName>
        <fullName evidence="3">YhcG N-terminal domain-containing protein</fullName>
    </recommendedName>
</protein>
<dbReference type="EMBL" id="CP120353">
    <property type="protein sequence ID" value="WET65819.1"/>
    <property type="molecule type" value="Genomic_DNA"/>
</dbReference>